<feature type="region of interest" description="Disordered" evidence="1">
    <location>
        <begin position="73"/>
        <end position="232"/>
    </location>
</feature>
<feature type="compositionally biased region" description="Pro residues" evidence="1">
    <location>
        <begin position="97"/>
        <end position="111"/>
    </location>
</feature>
<evidence type="ECO:0000313" key="2">
    <source>
        <dbReference type="EMBL" id="EFI27886.1"/>
    </source>
</evidence>
<feature type="compositionally biased region" description="Basic and acidic residues" evidence="1">
    <location>
        <begin position="170"/>
        <end position="183"/>
    </location>
</feature>
<reference evidence="2 3" key="1">
    <citation type="journal article" date="2010" name="Proc. Natl. Acad. Sci. U.S.A.">
        <title>Insights into evolution of multicellular fungi from the assembled chromosomes of the mushroom Coprinopsis cinerea (Coprinus cinereus).</title>
        <authorList>
            <person name="Stajich J.E."/>
            <person name="Wilke S.K."/>
            <person name="Ahren D."/>
            <person name="Au C.H."/>
            <person name="Birren B.W."/>
            <person name="Borodovsky M."/>
            <person name="Burns C."/>
            <person name="Canback B."/>
            <person name="Casselton L.A."/>
            <person name="Cheng C.K."/>
            <person name="Deng J."/>
            <person name="Dietrich F.S."/>
            <person name="Fargo D.C."/>
            <person name="Farman M.L."/>
            <person name="Gathman A.C."/>
            <person name="Goldberg J."/>
            <person name="Guigo R."/>
            <person name="Hoegger P.J."/>
            <person name="Hooker J.B."/>
            <person name="Huggins A."/>
            <person name="James T.Y."/>
            <person name="Kamada T."/>
            <person name="Kilaru S."/>
            <person name="Kodira C."/>
            <person name="Kues U."/>
            <person name="Kupfer D."/>
            <person name="Kwan H.S."/>
            <person name="Lomsadze A."/>
            <person name="Li W."/>
            <person name="Lilly W.W."/>
            <person name="Ma L.J."/>
            <person name="Mackey A.J."/>
            <person name="Manning G."/>
            <person name="Martin F."/>
            <person name="Muraguchi H."/>
            <person name="Natvig D.O."/>
            <person name="Palmerini H."/>
            <person name="Ramesh M.A."/>
            <person name="Rehmeyer C.J."/>
            <person name="Roe B.A."/>
            <person name="Shenoy N."/>
            <person name="Stanke M."/>
            <person name="Ter-Hovhannisyan V."/>
            <person name="Tunlid A."/>
            <person name="Velagapudi R."/>
            <person name="Vision T.J."/>
            <person name="Zeng Q."/>
            <person name="Zolan M.E."/>
            <person name="Pukkila P.J."/>
        </authorList>
    </citation>
    <scope>NUCLEOTIDE SEQUENCE [LARGE SCALE GENOMIC DNA]</scope>
    <source>
        <strain evidence="3">Okayama-7 / 130 / ATCC MYA-4618 / FGSC 9003</strain>
    </source>
</reference>
<name>D6RLY7_COPC7</name>
<dbReference type="InParanoid" id="D6RLY7"/>
<feature type="compositionally biased region" description="Basic and acidic residues" evidence="1">
    <location>
        <begin position="74"/>
        <end position="95"/>
    </location>
</feature>
<comment type="caution">
    <text evidence="2">The sequence shown here is derived from an EMBL/GenBank/DDBJ whole genome shotgun (WGS) entry which is preliminary data.</text>
</comment>
<dbReference type="RefSeq" id="XP_002911380.1">
    <property type="nucleotide sequence ID" value="XM_002911334.1"/>
</dbReference>
<proteinExistence type="predicted"/>
<organism evidence="2 3">
    <name type="scientific">Coprinopsis cinerea (strain Okayama-7 / 130 / ATCC MYA-4618 / FGSC 9003)</name>
    <name type="common">Inky cap fungus</name>
    <name type="synonym">Hormographiella aspergillata</name>
    <dbReference type="NCBI Taxonomy" id="240176"/>
    <lineage>
        <taxon>Eukaryota</taxon>
        <taxon>Fungi</taxon>
        <taxon>Dikarya</taxon>
        <taxon>Basidiomycota</taxon>
        <taxon>Agaricomycotina</taxon>
        <taxon>Agaricomycetes</taxon>
        <taxon>Agaricomycetidae</taxon>
        <taxon>Agaricales</taxon>
        <taxon>Agaricineae</taxon>
        <taxon>Psathyrellaceae</taxon>
        <taxon>Coprinopsis</taxon>
    </lineage>
</organism>
<dbReference type="VEuPathDB" id="FungiDB:CC1G_14377"/>
<dbReference type="Proteomes" id="UP000001861">
    <property type="component" value="Unassembled WGS sequence"/>
</dbReference>
<accession>D6RLY7</accession>
<dbReference type="HOGENOM" id="CLU_969826_0_0_1"/>
<dbReference type="EMBL" id="AACS02000004">
    <property type="protein sequence ID" value="EFI27886.1"/>
    <property type="molecule type" value="Genomic_DNA"/>
</dbReference>
<evidence type="ECO:0000256" key="1">
    <source>
        <dbReference type="SAM" id="MobiDB-lite"/>
    </source>
</evidence>
<dbReference type="GeneID" id="9380076"/>
<keyword evidence="3" id="KW-1185">Reference proteome</keyword>
<evidence type="ECO:0000313" key="3">
    <source>
        <dbReference type="Proteomes" id="UP000001861"/>
    </source>
</evidence>
<gene>
    <name evidence="2" type="ORF">CC1G_14377</name>
</gene>
<protein>
    <submittedName>
        <fullName evidence="2">Uncharacterized protein</fullName>
    </submittedName>
</protein>
<dbReference type="OrthoDB" id="2915647at2759"/>
<dbReference type="KEGG" id="cci:CC1G_14377"/>
<sequence>MLFFKLFFVKRKWTNQSRLNPNWPSYLHNKCNNPLCRFANPPQAAKGKGRPCEGTYYVSDDAVALVMKQHKTALRKEEKARQRAAERPRNFKALDDPPAPPPPPRPSPASSPSPSISGKNKPLPSHPKPRVNAREKRTGDPASKPHRCYEIQPRPIYIHPKQPRTLDPAIGRRPERKERERAHCAARSHCSPRLSPPDDANWSRAPTPIPPLSRPSSRTTRRQREPVGHIQDPYLVSVREKLYYPVAAPPPPPPLLNDAASRRDTLMPLYVPLSLVLTNQDQDPVAP</sequence>
<dbReference type="AlphaFoldDB" id="D6RLY7"/>